<dbReference type="RefSeq" id="WP_164776476.1">
    <property type="nucleotide sequence ID" value="NZ_CALYRD010000001.1"/>
</dbReference>
<keyword evidence="2" id="KW-1185">Reference proteome</keyword>
<name>A0ABT4G136_PANTH</name>
<sequence>MGLTSSGVINEALQTEPDMEVSAVKTGNLLDDPAVQAVIQEEKKHKEPRG</sequence>
<gene>
    <name evidence="1" type="ORF">M5W83_21805</name>
</gene>
<proteinExistence type="predicted"/>
<dbReference type="EMBL" id="JAMDMM010000044">
    <property type="protein sequence ID" value="MCY9609792.1"/>
    <property type="molecule type" value="Genomic_DNA"/>
</dbReference>
<accession>A0ABT4G136</accession>
<reference evidence="1 2" key="1">
    <citation type="submission" date="2022-05" db="EMBL/GenBank/DDBJ databases">
        <title>Genome Sequencing of Bee-Associated Microbes.</title>
        <authorList>
            <person name="Dunlap C."/>
        </authorList>
    </citation>
    <scope>NUCLEOTIDE SEQUENCE [LARGE SCALE GENOMIC DNA]</scope>
    <source>
        <strain evidence="1 2">NRRL B-14613</strain>
    </source>
</reference>
<comment type="caution">
    <text evidence="1">The sequence shown here is derived from an EMBL/GenBank/DDBJ whole genome shotgun (WGS) entry which is preliminary data.</text>
</comment>
<evidence type="ECO:0000313" key="2">
    <source>
        <dbReference type="Proteomes" id="UP001209276"/>
    </source>
</evidence>
<dbReference type="Proteomes" id="UP001209276">
    <property type="component" value="Unassembled WGS sequence"/>
</dbReference>
<dbReference type="GeneID" id="77000135"/>
<protein>
    <submittedName>
        <fullName evidence="1">Uncharacterized protein</fullName>
    </submittedName>
</protein>
<evidence type="ECO:0000313" key="1">
    <source>
        <dbReference type="EMBL" id="MCY9609792.1"/>
    </source>
</evidence>
<organism evidence="1 2">
    <name type="scientific">Paenibacillus thiaminolyticus</name>
    <name type="common">Bacillus thiaminolyticus</name>
    <dbReference type="NCBI Taxonomy" id="49283"/>
    <lineage>
        <taxon>Bacteria</taxon>
        <taxon>Bacillati</taxon>
        <taxon>Bacillota</taxon>
        <taxon>Bacilli</taxon>
        <taxon>Bacillales</taxon>
        <taxon>Paenibacillaceae</taxon>
        <taxon>Paenibacillus</taxon>
    </lineage>
</organism>